<evidence type="ECO:0000313" key="3">
    <source>
        <dbReference type="Proteomes" id="UP001148299"/>
    </source>
</evidence>
<dbReference type="GO" id="GO:0016747">
    <property type="term" value="F:acyltransferase activity, transferring groups other than amino-acyl groups"/>
    <property type="evidence" value="ECO:0007669"/>
    <property type="project" value="InterPro"/>
</dbReference>
<dbReference type="CDD" id="cd04301">
    <property type="entry name" value="NAT_SF"/>
    <property type="match status" value="1"/>
</dbReference>
<evidence type="ECO:0000313" key="2">
    <source>
        <dbReference type="EMBL" id="KAJ5361506.1"/>
    </source>
</evidence>
<proteinExistence type="predicted"/>
<comment type="caution">
    <text evidence="2">The sequence shown here is derived from an EMBL/GenBank/DDBJ whole genome shotgun (WGS) entry which is preliminary data.</text>
</comment>
<sequence>MTKIHLEFRTATPDDAPQLQQLVESAFRAEDIRANWTDDLGLSSDFRIHVNDIMAMITKPDSVMIMATDRDNALIGTIGTSKCDEKRSRLFMLAVDQARQCGGVGRQLLAHAEDYGQRTWGVTSFGLNALSNRKQLIAWYVRQGYGHTGETTPFPRERHEDLALPDDLCFVELQKQSV</sequence>
<dbReference type="PANTHER" id="PTHR43617">
    <property type="entry name" value="L-AMINO ACID N-ACETYLTRANSFERASE"/>
    <property type="match status" value="1"/>
</dbReference>
<dbReference type="Proteomes" id="UP001148299">
    <property type="component" value="Unassembled WGS sequence"/>
</dbReference>
<reference evidence="2" key="1">
    <citation type="submission" date="2022-12" db="EMBL/GenBank/DDBJ databases">
        <authorList>
            <person name="Petersen C."/>
        </authorList>
    </citation>
    <scope>NUCLEOTIDE SEQUENCE</scope>
    <source>
        <strain evidence="2">IBT 35675</strain>
    </source>
</reference>
<gene>
    <name evidence="2" type="ORF">N7541_002350</name>
</gene>
<dbReference type="InterPro" id="IPR050276">
    <property type="entry name" value="MshD_Acetyltransferase"/>
</dbReference>
<dbReference type="InterPro" id="IPR016181">
    <property type="entry name" value="Acyl_CoA_acyltransferase"/>
</dbReference>
<evidence type="ECO:0000259" key="1">
    <source>
        <dbReference type="PROSITE" id="PS51186"/>
    </source>
</evidence>
<dbReference type="Gene3D" id="3.40.630.30">
    <property type="match status" value="1"/>
</dbReference>
<dbReference type="PANTHER" id="PTHR43617:SF9">
    <property type="entry name" value="GNAT FAMILY ACETYLTRANSFERASE"/>
    <property type="match status" value="1"/>
</dbReference>
<protein>
    <submittedName>
        <fullName evidence="2">Acyl-CoA N-acyltransferase</fullName>
    </submittedName>
</protein>
<name>A0A9W9RK52_PENBR</name>
<organism evidence="2 3">
    <name type="scientific">Penicillium brevicompactum</name>
    <dbReference type="NCBI Taxonomy" id="5074"/>
    <lineage>
        <taxon>Eukaryota</taxon>
        <taxon>Fungi</taxon>
        <taxon>Dikarya</taxon>
        <taxon>Ascomycota</taxon>
        <taxon>Pezizomycotina</taxon>
        <taxon>Eurotiomycetes</taxon>
        <taxon>Eurotiomycetidae</taxon>
        <taxon>Eurotiales</taxon>
        <taxon>Aspergillaceae</taxon>
        <taxon>Penicillium</taxon>
    </lineage>
</organism>
<accession>A0A9W9RK52</accession>
<dbReference type="SUPFAM" id="SSF55729">
    <property type="entry name" value="Acyl-CoA N-acyltransferases (Nat)"/>
    <property type="match status" value="1"/>
</dbReference>
<keyword evidence="3" id="KW-1185">Reference proteome</keyword>
<dbReference type="AlphaFoldDB" id="A0A9W9RK52"/>
<reference evidence="2" key="2">
    <citation type="journal article" date="2023" name="IMA Fungus">
        <title>Comparative genomic study of the Penicillium genus elucidates a diverse pangenome and 15 lateral gene transfer events.</title>
        <authorList>
            <person name="Petersen C."/>
            <person name="Sorensen T."/>
            <person name="Nielsen M.R."/>
            <person name="Sondergaard T.E."/>
            <person name="Sorensen J.L."/>
            <person name="Fitzpatrick D.A."/>
            <person name="Frisvad J.C."/>
            <person name="Nielsen K.L."/>
        </authorList>
    </citation>
    <scope>NUCLEOTIDE SEQUENCE</scope>
    <source>
        <strain evidence="2">IBT 35675</strain>
    </source>
</reference>
<dbReference type="PROSITE" id="PS51186">
    <property type="entry name" value="GNAT"/>
    <property type="match status" value="1"/>
</dbReference>
<dbReference type="EMBL" id="JAPZBR010000002">
    <property type="protein sequence ID" value="KAJ5361506.1"/>
    <property type="molecule type" value="Genomic_DNA"/>
</dbReference>
<dbReference type="Pfam" id="PF00583">
    <property type="entry name" value="Acetyltransf_1"/>
    <property type="match status" value="1"/>
</dbReference>
<dbReference type="InterPro" id="IPR000182">
    <property type="entry name" value="GNAT_dom"/>
</dbReference>
<feature type="domain" description="N-acetyltransferase" evidence="1">
    <location>
        <begin position="6"/>
        <end position="167"/>
    </location>
</feature>